<accession>A0A0G4K5H0</accession>
<dbReference type="OrthoDB" id="305758at2"/>
<dbReference type="PANTHER" id="PTHR30006:SF2">
    <property type="entry name" value="ABC TRANSPORTER SUBSTRATE-BINDING PROTEIN"/>
    <property type="match status" value="1"/>
</dbReference>
<evidence type="ECO:0000313" key="3">
    <source>
        <dbReference type="Proteomes" id="UP000043763"/>
    </source>
</evidence>
<evidence type="ECO:0000256" key="1">
    <source>
        <dbReference type="ARBA" id="ARBA00022729"/>
    </source>
</evidence>
<dbReference type="CDD" id="cd13546">
    <property type="entry name" value="PBP2_BitB"/>
    <property type="match status" value="1"/>
</dbReference>
<dbReference type="InterPro" id="IPR026045">
    <property type="entry name" value="Ferric-bd"/>
</dbReference>
<name>A0A0G4K5H0_9SPIR</name>
<protein>
    <submittedName>
        <fullName evidence="2">ABC transporter substrate-binding protein</fullName>
    </submittedName>
</protein>
<keyword evidence="1" id="KW-0732">Signal</keyword>
<dbReference type="Gene3D" id="3.40.190.10">
    <property type="entry name" value="Periplasmic binding protein-like II"/>
    <property type="match status" value="2"/>
</dbReference>
<dbReference type="RefSeq" id="WP_048593737.1">
    <property type="nucleotide sequence ID" value="NZ_CVLB01000001.1"/>
</dbReference>
<proteinExistence type="predicted"/>
<dbReference type="GO" id="GO:0030288">
    <property type="term" value="C:outer membrane-bounded periplasmic space"/>
    <property type="evidence" value="ECO:0007669"/>
    <property type="project" value="TreeGrafter"/>
</dbReference>
<dbReference type="Pfam" id="PF13416">
    <property type="entry name" value="SBP_bac_8"/>
    <property type="match status" value="1"/>
</dbReference>
<keyword evidence="3" id="KW-1185">Reference proteome</keyword>
<dbReference type="EMBL" id="CVLB01000001">
    <property type="protein sequence ID" value="CRF32169.1"/>
    <property type="molecule type" value="Genomic_DNA"/>
</dbReference>
<dbReference type="AlphaFoldDB" id="A0A0G4K5H0"/>
<dbReference type="GO" id="GO:0030976">
    <property type="term" value="F:thiamine pyrophosphate binding"/>
    <property type="evidence" value="ECO:0007669"/>
    <property type="project" value="TreeGrafter"/>
</dbReference>
<evidence type="ECO:0000313" key="2">
    <source>
        <dbReference type="EMBL" id="CRF32169.1"/>
    </source>
</evidence>
<dbReference type="InterPro" id="IPR006059">
    <property type="entry name" value="SBP"/>
</dbReference>
<dbReference type="GO" id="GO:0030975">
    <property type="term" value="F:thiamine binding"/>
    <property type="evidence" value="ECO:0007669"/>
    <property type="project" value="TreeGrafter"/>
</dbReference>
<dbReference type="PIRSF" id="PIRSF002825">
    <property type="entry name" value="CfbpA"/>
    <property type="match status" value="1"/>
</dbReference>
<dbReference type="SUPFAM" id="SSF53850">
    <property type="entry name" value="Periplasmic binding protein-like II"/>
    <property type="match status" value="1"/>
</dbReference>
<organism evidence="2 3">
    <name type="scientific">Brachyspira suanatina</name>
    <dbReference type="NCBI Taxonomy" id="381802"/>
    <lineage>
        <taxon>Bacteria</taxon>
        <taxon>Pseudomonadati</taxon>
        <taxon>Spirochaetota</taxon>
        <taxon>Spirochaetia</taxon>
        <taxon>Brachyspirales</taxon>
        <taxon>Brachyspiraceae</taxon>
        <taxon>Brachyspira</taxon>
    </lineage>
</organism>
<gene>
    <name evidence="2" type="ORF">BRSU_0623</name>
</gene>
<dbReference type="Proteomes" id="UP000043763">
    <property type="component" value="Unassembled WGS sequence"/>
</dbReference>
<dbReference type="GO" id="GO:0015888">
    <property type="term" value="P:thiamine transport"/>
    <property type="evidence" value="ECO:0007669"/>
    <property type="project" value="TreeGrafter"/>
</dbReference>
<sequence>MRFFGNFTRIIVILIISIMLFSCSKNENTSKPSSLVIYSPSSRDFIDPLIEDFKSKNPNIEVEVIIAGTGELIKRIETEKNDPLCDVLMAANINLVKNNQDLFENYTTTNENEILDSYKNVEGTMTRFMISPSVLIVNTNLVGDINIEGYSDLTNEQLKGKIAFNDPSTSSSSFKHLVTILYTMGKDDINKGWEYIDKLCDNLDGKLLTGSSAVYKGVADNEYTVGLTFENAAANYAASGSPVKLVYMKEGVIMEPAGIYIIKNAKNMENAKKFLDYMTSFDTQKKMNDELNARAVRKDLGASPILVDIKDINAITSNEELEYIDNFVKENQESWLEKFKNIITDKL</sequence>
<dbReference type="PANTHER" id="PTHR30006">
    <property type="entry name" value="THIAMINE-BINDING PERIPLASMIC PROTEIN-RELATED"/>
    <property type="match status" value="1"/>
</dbReference>
<dbReference type="PROSITE" id="PS51257">
    <property type="entry name" value="PROKAR_LIPOPROTEIN"/>
    <property type="match status" value="1"/>
</dbReference>
<reference evidence="3" key="1">
    <citation type="submission" date="2015-04" db="EMBL/GenBank/DDBJ databases">
        <authorList>
            <person name="Mushtaq Mamoona"/>
        </authorList>
    </citation>
    <scope>NUCLEOTIDE SEQUENCE [LARGE SCALE GENOMIC DNA]</scope>
    <source>
        <strain evidence="3">AN4859/03</strain>
    </source>
</reference>